<comment type="caution">
    <text evidence="2">The sequence shown here is derived from an EMBL/GenBank/DDBJ whole genome shotgun (WGS) entry which is preliminary data.</text>
</comment>
<keyword evidence="1" id="KW-0812">Transmembrane</keyword>
<name>A0ABW6FPK6_9ACTN</name>
<evidence type="ECO:0000256" key="1">
    <source>
        <dbReference type="SAM" id="Phobius"/>
    </source>
</evidence>
<sequence>MTVLAVLITLAVAATCVALTRGVSTLHRGAGPGDTRALDLMEIAFLNGGPSRAVDTALTTMYFDGRLAIGGPGIASPRSAVAHDPVERAVLAELAAAPNGALHTLRYAVMANPAVQEIGDGLAFRGLMVPPGAGRAWRAGGTVLAMLCLVGLPAAFVAAVTASFAGASVGVFLALVLPTLITGLVFGP</sequence>
<proteinExistence type="predicted"/>
<keyword evidence="1" id="KW-0472">Membrane</keyword>
<feature type="transmembrane region" description="Helical" evidence="1">
    <location>
        <begin position="164"/>
        <end position="186"/>
    </location>
</feature>
<evidence type="ECO:0000313" key="3">
    <source>
        <dbReference type="Proteomes" id="UP001598448"/>
    </source>
</evidence>
<dbReference type="Proteomes" id="UP001598448">
    <property type="component" value="Unassembled WGS sequence"/>
</dbReference>
<reference evidence="2 3" key="1">
    <citation type="submission" date="2024-09" db="EMBL/GenBank/DDBJ databases">
        <title>The Natural Products Discovery Center: Release of the First 8490 Sequenced Strains for Exploring Actinobacteria Biosynthetic Diversity.</title>
        <authorList>
            <person name="Kalkreuter E."/>
            <person name="Kautsar S.A."/>
            <person name="Yang D."/>
            <person name="Bader C.D."/>
            <person name="Teijaro C.N."/>
            <person name="Fluegel L."/>
            <person name="Davis C.M."/>
            <person name="Simpson J.R."/>
            <person name="Lauterbach L."/>
            <person name="Steele A.D."/>
            <person name="Gui C."/>
            <person name="Meng S."/>
            <person name="Li G."/>
            <person name="Viehrig K."/>
            <person name="Ye F."/>
            <person name="Su P."/>
            <person name="Kiefer A.F."/>
            <person name="Nichols A."/>
            <person name="Cepeda A.J."/>
            <person name="Yan W."/>
            <person name="Fan B."/>
            <person name="Jiang Y."/>
            <person name="Adhikari A."/>
            <person name="Zheng C.-J."/>
            <person name="Schuster L."/>
            <person name="Cowan T.M."/>
            <person name="Smanski M.J."/>
            <person name="Chevrette M.G."/>
            <person name="De Carvalho L.P.S."/>
            <person name="Shen B."/>
        </authorList>
    </citation>
    <scope>NUCLEOTIDE SEQUENCE [LARGE SCALE GENOMIC DNA]</scope>
    <source>
        <strain evidence="2 3">NPDC058348</strain>
    </source>
</reference>
<feature type="transmembrane region" description="Helical" evidence="1">
    <location>
        <begin position="136"/>
        <end position="157"/>
    </location>
</feature>
<evidence type="ECO:0000313" key="2">
    <source>
        <dbReference type="EMBL" id="MFD5101215.1"/>
    </source>
</evidence>
<organism evidence="2 3">
    <name type="scientific">Streptomyces albidochromogenes</name>
    <dbReference type="NCBI Taxonomy" id="329524"/>
    <lineage>
        <taxon>Bacteria</taxon>
        <taxon>Bacillati</taxon>
        <taxon>Actinomycetota</taxon>
        <taxon>Actinomycetes</taxon>
        <taxon>Kitasatosporales</taxon>
        <taxon>Streptomycetaceae</taxon>
        <taxon>Streptomyces</taxon>
    </lineage>
</organism>
<keyword evidence="1" id="KW-1133">Transmembrane helix</keyword>
<dbReference type="EMBL" id="JBHXIJ010000145">
    <property type="protein sequence ID" value="MFD5101215.1"/>
    <property type="molecule type" value="Genomic_DNA"/>
</dbReference>
<dbReference type="InterPro" id="IPR026467">
    <property type="entry name" value="Ser/Gly_Cys_C_dom"/>
</dbReference>
<protein>
    <submittedName>
        <fullName evidence="2">TIGR04222 domain-containing membrane protein</fullName>
    </submittedName>
</protein>
<dbReference type="RefSeq" id="WP_386716242.1">
    <property type="nucleotide sequence ID" value="NZ_JBHXIJ010000145.1"/>
</dbReference>
<feature type="non-terminal residue" evidence="2">
    <location>
        <position position="188"/>
    </location>
</feature>
<dbReference type="NCBIfam" id="TIGR04222">
    <property type="entry name" value="near_uncomplex"/>
    <property type="match status" value="1"/>
</dbReference>
<accession>A0ABW6FPK6</accession>
<gene>
    <name evidence="2" type="ORF">ACFWJN_19955</name>
</gene>
<keyword evidence="3" id="KW-1185">Reference proteome</keyword>